<dbReference type="Proteomes" id="UP000092460">
    <property type="component" value="Unassembled WGS sequence"/>
</dbReference>
<proteinExistence type="predicted"/>
<dbReference type="EnsemblMetazoa" id="GPPI011861-RA">
    <property type="protein sequence ID" value="GPPI011861-PA"/>
    <property type="gene ID" value="GPPI011861"/>
</dbReference>
<reference evidence="2" key="1">
    <citation type="submission" date="2015-01" db="EMBL/GenBank/DDBJ databases">
        <authorList>
            <person name="Aksoy S."/>
            <person name="Warren W."/>
            <person name="Wilson R.K."/>
        </authorList>
    </citation>
    <scope>NUCLEOTIDE SEQUENCE [LARGE SCALE GENOMIC DNA]</scope>
    <source>
        <strain evidence="2">IAEA</strain>
    </source>
</reference>
<protein>
    <submittedName>
        <fullName evidence="1">Uncharacterized protein</fullName>
    </submittedName>
</protein>
<dbReference type="AlphaFoldDB" id="A0A1B0AXA7"/>
<sequence>MTFLYIQCIKYVTNGSLVTFILRSDGLMLPALLMEVDMQTTYNLSRGATVSHNYSGQQHPQHQDGKCLVSREITTPAQTWLYANKVHFIHVKSFIFISH</sequence>
<evidence type="ECO:0000313" key="2">
    <source>
        <dbReference type="Proteomes" id="UP000092460"/>
    </source>
</evidence>
<dbReference type="EMBL" id="JXJN01005187">
    <property type="status" value="NOT_ANNOTATED_CDS"/>
    <property type="molecule type" value="Genomic_DNA"/>
</dbReference>
<organism evidence="1 2">
    <name type="scientific">Glossina palpalis gambiensis</name>
    <dbReference type="NCBI Taxonomy" id="67801"/>
    <lineage>
        <taxon>Eukaryota</taxon>
        <taxon>Metazoa</taxon>
        <taxon>Ecdysozoa</taxon>
        <taxon>Arthropoda</taxon>
        <taxon>Hexapoda</taxon>
        <taxon>Insecta</taxon>
        <taxon>Pterygota</taxon>
        <taxon>Neoptera</taxon>
        <taxon>Endopterygota</taxon>
        <taxon>Diptera</taxon>
        <taxon>Brachycera</taxon>
        <taxon>Muscomorpha</taxon>
        <taxon>Hippoboscoidea</taxon>
        <taxon>Glossinidae</taxon>
        <taxon>Glossina</taxon>
    </lineage>
</organism>
<keyword evidence="2" id="KW-1185">Reference proteome</keyword>
<accession>A0A1B0AXA7</accession>
<name>A0A1B0AXA7_9MUSC</name>
<dbReference type="VEuPathDB" id="VectorBase:GPPI011861"/>
<evidence type="ECO:0000313" key="1">
    <source>
        <dbReference type="EnsemblMetazoa" id="GPPI011861-PA"/>
    </source>
</evidence>
<reference evidence="1" key="2">
    <citation type="submission" date="2020-05" db="UniProtKB">
        <authorList>
            <consortium name="EnsemblMetazoa"/>
        </authorList>
    </citation>
    <scope>IDENTIFICATION</scope>
    <source>
        <strain evidence="1">IAEA</strain>
    </source>
</reference>